<dbReference type="InterPro" id="IPR001296">
    <property type="entry name" value="Glyco_trans_1"/>
</dbReference>
<dbReference type="GO" id="GO:1901135">
    <property type="term" value="P:carbohydrate derivative metabolic process"/>
    <property type="evidence" value="ECO:0007669"/>
    <property type="project" value="UniProtKB-ARBA"/>
</dbReference>
<dbReference type="Pfam" id="PF00534">
    <property type="entry name" value="Glycos_transf_1"/>
    <property type="match status" value="1"/>
</dbReference>
<dbReference type="CDD" id="cd03808">
    <property type="entry name" value="GT4_CapM-like"/>
    <property type="match status" value="1"/>
</dbReference>
<dbReference type="Proteomes" id="UP000859505">
    <property type="component" value="Unassembled WGS sequence"/>
</dbReference>
<sequence>MINLSKNSLFCKNYCLVLMQVVHFITRSDTIGGAQKYILETSRKFLEDGNNVTVVAGGEGPFKLAVEGLGVVYHSIPHLIREISLFADIKNIGAIHKVISDLHPDVVFIHSAKAGLLGRLALAFSDCKVIFVAHGWSNIRVASPKARFFYSLLEWGLSKLCHRIVCISKEDVFFAINKLRINKNKISLIYNGVREPHDVFREEPLQQEIKLLTVTRFQEPKDFDTLIESLFNIVQLKWSLTVLGDGPLLSYYKDKAISLGLIDRIEFLGFKSVLDYYYFSHDVVLLISNSEGLPLSLIEAMSYKKPILASAVGGVPELIVNEVNGYLIPPKDVAYLTTCLENICSMSDEQLIKLGKNSYRIYKDKFSFESMVDKLYDLC</sequence>
<evidence type="ECO:0000259" key="2">
    <source>
        <dbReference type="Pfam" id="PF13439"/>
    </source>
</evidence>
<dbReference type="Pfam" id="PF13439">
    <property type="entry name" value="Glyco_transf_4"/>
    <property type="match status" value="1"/>
</dbReference>
<feature type="domain" description="Glycosyltransferase subfamily 4-like N-terminal" evidence="2">
    <location>
        <begin position="31"/>
        <end position="193"/>
    </location>
</feature>
<evidence type="ECO:0000313" key="4">
    <source>
        <dbReference type="Proteomes" id="UP000859505"/>
    </source>
</evidence>
<proteinExistence type="predicted"/>
<dbReference type="RefSeq" id="WP_408789721.1">
    <property type="nucleotide sequence ID" value="NZ_JBGWTT010000004.1"/>
</dbReference>
<dbReference type="Gene3D" id="3.40.50.2000">
    <property type="entry name" value="Glycogen Phosphorylase B"/>
    <property type="match status" value="2"/>
</dbReference>
<dbReference type="SUPFAM" id="SSF53756">
    <property type="entry name" value="UDP-Glycosyltransferase/glycogen phosphorylase"/>
    <property type="match status" value="1"/>
</dbReference>
<dbReference type="EMBL" id="DACTUL010000003">
    <property type="protein sequence ID" value="HAT6343001.1"/>
    <property type="molecule type" value="Genomic_DNA"/>
</dbReference>
<dbReference type="PANTHER" id="PTHR12526">
    <property type="entry name" value="GLYCOSYLTRANSFERASE"/>
    <property type="match status" value="1"/>
</dbReference>
<evidence type="ECO:0000313" key="3">
    <source>
        <dbReference type="EMBL" id="HAT6343001.1"/>
    </source>
</evidence>
<gene>
    <name evidence="3" type="ORF">JAJ28_000684</name>
</gene>
<name>A0AAD3U8E7_AERHY</name>
<reference evidence="3" key="1">
    <citation type="journal article" date="2018" name="Genome Biol.">
        <title>SKESA: strategic k-mer extension for scrupulous assemblies.</title>
        <authorList>
            <person name="Souvorov A."/>
            <person name="Agarwala R."/>
            <person name="Lipman D.J."/>
        </authorList>
    </citation>
    <scope>NUCLEOTIDE SEQUENCE</scope>
    <source>
        <strain evidence="3">OLC2673_Aeromonas</strain>
    </source>
</reference>
<dbReference type="AlphaFoldDB" id="A0AAD3U8E7"/>
<accession>A0AAD3U8E7</accession>
<dbReference type="GO" id="GO:0016757">
    <property type="term" value="F:glycosyltransferase activity"/>
    <property type="evidence" value="ECO:0007669"/>
    <property type="project" value="InterPro"/>
</dbReference>
<evidence type="ECO:0000259" key="1">
    <source>
        <dbReference type="Pfam" id="PF00534"/>
    </source>
</evidence>
<comment type="caution">
    <text evidence="3">The sequence shown here is derived from an EMBL/GenBank/DDBJ whole genome shotgun (WGS) entry which is preliminary data.</text>
</comment>
<protein>
    <submittedName>
        <fullName evidence="3">Glycosyltransferase family 4 protein</fullName>
    </submittedName>
</protein>
<dbReference type="PANTHER" id="PTHR12526:SF630">
    <property type="entry name" value="GLYCOSYLTRANSFERASE"/>
    <property type="match status" value="1"/>
</dbReference>
<dbReference type="InterPro" id="IPR028098">
    <property type="entry name" value="Glyco_trans_4-like_N"/>
</dbReference>
<reference evidence="3" key="2">
    <citation type="submission" date="2020-01" db="EMBL/GenBank/DDBJ databases">
        <authorList>
            <consortium name="NCBI Pathogen Detection Project"/>
        </authorList>
    </citation>
    <scope>NUCLEOTIDE SEQUENCE</scope>
    <source>
        <strain evidence="3">OLC2673_Aeromonas</strain>
    </source>
</reference>
<feature type="domain" description="Glycosyl transferase family 1" evidence="1">
    <location>
        <begin position="206"/>
        <end position="357"/>
    </location>
</feature>
<organism evidence="3 4">
    <name type="scientific">Aeromonas hydrophila</name>
    <dbReference type="NCBI Taxonomy" id="644"/>
    <lineage>
        <taxon>Bacteria</taxon>
        <taxon>Pseudomonadati</taxon>
        <taxon>Pseudomonadota</taxon>
        <taxon>Gammaproteobacteria</taxon>
        <taxon>Aeromonadales</taxon>
        <taxon>Aeromonadaceae</taxon>
        <taxon>Aeromonas</taxon>
    </lineage>
</organism>